<accession>L8WIU9</accession>
<feature type="compositionally biased region" description="Polar residues" evidence="1">
    <location>
        <begin position="157"/>
        <end position="177"/>
    </location>
</feature>
<feature type="compositionally biased region" description="Polar residues" evidence="1">
    <location>
        <begin position="135"/>
        <end position="149"/>
    </location>
</feature>
<keyword evidence="4" id="KW-1185">Reference proteome</keyword>
<proteinExistence type="predicted"/>
<feature type="region of interest" description="Disordered" evidence="1">
    <location>
        <begin position="235"/>
        <end position="260"/>
    </location>
</feature>
<dbReference type="STRING" id="983506.L8WIU9"/>
<evidence type="ECO:0000256" key="1">
    <source>
        <dbReference type="SAM" id="MobiDB-lite"/>
    </source>
</evidence>
<dbReference type="EMBL" id="AFRT01002248">
    <property type="protein sequence ID" value="ELU38151.1"/>
    <property type="molecule type" value="Genomic_DNA"/>
</dbReference>
<gene>
    <name evidence="3" type="ORF">AG1IA_07816</name>
</gene>
<organism evidence="3 4">
    <name type="scientific">Thanatephorus cucumeris (strain AG1-IA)</name>
    <name type="common">Rice sheath blight fungus</name>
    <name type="synonym">Rhizoctonia solani</name>
    <dbReference type="NCBI Taxonomy" id="983506"/>
    <lineage>
        <taxon>Eukaryota</taxon>
        <taxon>Fungi</taxon>
        <taxon>Dikarya</taxon>
        <taxon>Basidiomycota</taxon>
        <taxon>Agaricomycotina</taxon>
        <taxon>Agaricomycetes</taxon>
        <taxon>Cantharellales</taxon>
        <taxon>Ceratobasidiaceae</taxon>
        <taxon>Rhizoctonia</taxon>
        <taxon>Rhizoctonia solani AG-1</taxon>
    </lineage>
</organism>
<feature type="region of interest" description="Disordered" evidence="1">
    <location>
        <begin position="1"/>
        <end position="26"/>
    </location>
</feature>
<reference evidence="3 4" key="1">
    <citation type="journal article" date="2013" name="Nat. Commun.">
        <title>The evolution and pathogenic mechanisms of the rice sheath blight pathogen.</title>
        <authorList>
            <person name="Zheng A."/>
            <person name="Lin R."/>
            <person name="Xu L."/>
            <person name="Qin P."/>
            <person name="Tang C."/>
            <person name="Ai P."/>
            <person name="Zhang D."/>
            <person name="Liu Y."/>
            <person name="Sun Z."/>
            <person name="Feng H."/>
            <person name="Wang Y."/>
            <person name="Chen Y."/>
            <person name="Liang X."/>
            <person name="Fu R."/>
            <person name="Li Q."/>
            <person name="Zhang J."/>
            <person name="Yu X."/>
            <person name="Xie Z."/>
            <person name="Ding L."/>
            <person name="Guan P."/>
            <person name="Tang J."/>
            <person name="Liang Y."/>
            <person name="Wang S."/>
            <person name="Deng Q."/>
            <person name="Li S."/>
            <person name="Zhu J."/>
            <person name="Wang L."/>
            <person name="Liu H."/>
            <person name="Li P."/>
        </authorList>
    </citation>
    <scope>NUCLEOTIDE SEQUENCE [LARGE SCALE GENOMIC DNA]</scope>
    <source>
        <strain evidence="4">AG-1 IA</strain>
    </source>
</reference>
<dbReference type="AlphaFoldDB" id="L8WIU9"/>
<feature type="transmembrane region" description="Helical" evidence="2">
    <location>
        <begin position="268"/>
        <end position="287"/>
    </location>
</feature>
<evidence type="ECO:0008006" key="5">
    <source>
        <dbReference type="Google" id="ProtNLM"/>
    </source>
</evidence>
<name>L8WIU9_THACA</name>
<keyword evidence="2" id="KW-1133">Transmembrane helix</keyword>
<evidence type="ECO:0000313" key="4">
    <source>
        <dbReference type="Proteomes" id="UP000011668"/>
    </source>
</evidence>
<feature type="compositionally biased region" description="Low complexity" evidence="1">
    <location>
        <begin position="362"/>
        <end position="371"/>
    </location>
</feature>
<feature type="transmembrane region" description="Helical" evidence="2">
    <location>
        <begin position="202"/>
        <end position="221"/>
    </location>
</feature>
<feature type="compositionally biased region" description="Polar residues" evidence="1">
    <location>
        <begin position="242"/>
        <end position="252"/>
    </location>
</feature>
<feature type="region of interest" description="Disordered" evidence="1">
    <location>
        <begin position="83"/>
        <end position="177"/>
    </location>
</feature>
<keyword evidence="2" id="KW-0812">Transmembrane</keyword>
<protein>
    <recommendedName>
        <fullName evidence="5">Transmembrane protein</fullName>
    </recommendedName>
</protein>
<dbReference type="OrthoDB" id="2596855at2759"/>
<sequence length="429" mass="47266">MWSQNVNPEHQSGKTRPNGDSGSNDHVMALTTTAAPWRTQLIISYNHSATTIGFFIRPDFFALFDSAWLCVHGMMNSERAYVTEGSSNRPLNDREERPTLSDGTLVGRAEAGPLPTKQGELGYVPSSVVPPQAPNEDTNQLRSEVTTQHPADHIPSPVNTSSNEVSTQHPNASTASLPSSFKQFLRTPRPLPTIHGVRSTTVLRVVFTTFVLIAAVVGWIVTVVRMNAWDKKGSVFAPPPQSISSEEGNKSNADAPPPDPFDQMTHSSLVFVHVAFGASVLFLLLMLERAVYRFRAERYAHLHPEEMAAATEVNREMGLSPWNRPPLPSYAADNVIAAPPPPEYGNTRGSTLLLTSHHLAGSQSRSSSTSQPRDENRQDVLGRPIQDWSRPVSYAEDEMRENLRRSLDLEAALARLEGPNRPESALTRR</sequence>
<dbReference type="Proteomes" id="UP000011668">
    <property type="component" value="Unassembled WGS sequence"/>
</dbReference>
<feature type="region of interest" description="Disordered" evidence="1">
    <location>
        <begin position="358"/>
        <end position="393"/>
    </location>
</feature>
<evidence type="ECO:0000313" key="3">
    <source>
        <dbReference type="EMBL" id="ELU38151.1"/>
    </source>
</evidence>
<evidence type="ECO:0000256" key="2">
    <source>
        <dbReference type="SAM" id="Phobius"/>
    </source>
</evidence>
<dbReference type="HOGENOM" id="CLU_062080_0_0_1"/>
<keyword evidence="2" id="KW-0472">Membrane</keyword>
<comment type="caution">
    <text evidence="3">The sequence shown here is derived from an EMBL/GenBank/DDBJ whole genome shotgun (WGS) entry which is preliminary data.</text>
</comment>